<sequence>MYQAEAWIIDTLATVAAQTYPRVETIVVDDGSTDRGADLVAEYASATSLAIQLVSTANRGVSEARSTGILASTGDYVALLDADDLWYPRKLELQVAHLGGSGGPTCVCGYELFNDRTGRPIGVVRFRNGSQALRGWLASEGNGLLLPSTALIRRTVLDDMRGFDPDFSVSADLDFALRIEEFGPLYALPETLVRYRVHPAQMHRRLDDLGSDMSRLHDRVFADGRRRSFERRCRANLDAHLGFSHLLRGRVGVAMPYFLHSLRRDPRRLVTLPLRALIRRLERRSRAMFRSCAARWER</sequence>
<accession>A0A382DQK2</accession>
<dbReference type="GO" id="GO:0016758">
    <property type="term" value="F:hexosyltransferase activity"/>
    <property type="evidence" value="ECO:0007669"/>
    <property type="project" value="UniProtKB-ARBA"/>
</dbReference>
<dbReference type="PANTHER" id="PTHR22916">
    <property type="entry name" value="GLYCOSYLTRANSFERASE"/>
    <property type="match status" value="1"/>
</dbReference>
<dbReference type="PANTHER" id="PTHR22916:SF3">
    <property type="entry name" value="UDP-GLCNAC:BETAGAL BETA-1,3-N-ACETYLGLUCOSAMINYLTRANSFERASE-LIKE PROTEIN 1"/>
    <property type="match status" value="1"/>
</dbReference>
<dbReference type="InterPro" id="IPR001173">
    <property type="entry name" value="Glyco_trans_2-like"/>
</dbReference>
<proteinExistence type="predicted"/>
<dbReference type="Pfam" id="PF00535">
    <property type="entry name" value="Glycos_transf_2"/>
    <property type="match status" value="1"/>
</dbReference>
<dbReference type="InterPro" id="IPR029044">
    <property type="entry name" value="Nucleotide-diphossugar_trans"/>
</dbReference>
<reference evidence="2" key="1">
    <citation type="submission" date="2018-05" db="EMBL/GenBank/DDBJ databases">
        <authorList>
            <person name="Lanie J.A."/>
            <person name="Ng W.-L."/>
            <person name="Kazmierczak K.M."/>
            <person name="Andrzejewski T.M."/>
            <person name="Davidsen T.M."/>
            <person name="Wayne K.J."/>
            <person name="Tettelin H."/>
            <person name="Glass J.I."/>
            <person name="Rusch D."/>
            <person name="Podicherti R."/>
            <person name="Tsui H.-C.T."/>
            <person name="Winkler M.E."/>
        </authorList>
    </citation>
    <scope>NUCLEOTIDE SEQUENCE</scope>
</reference>
<evidence type="ECO:0000313" key="2">
    <source>
        <dbReference type="EMBL" id="SVB40021.1"/>
    </source>
</evidence>
<organism evidence="2">
    <name type="scientific">marine metagenome</name>
    <dbReference type="NCBI Taxonomy" id="408172"/>
    <lineage>
        <taxon>unclassified sequences</taxon>
        <taxon>metagenomes</taxon>
        <taxon>ecological metagenomes</taxon>
    </lineage>
</organism>
<gene>
    <name evidence="2" type="ORF">METZ01_LOCUS192875</name>
</gene>
<evidence type="ECO:0000259" key="1">
    <source>
        <dbReference type="Pfam" id="PF00535"/>
    </source>
</evidence>
<protein>
    <recommendedName>
        <fullName evidence="1">Glycosyltransferase 2-like domain-containing protein</fullName>
    </recommendedName>
</protein>
<feature type="domain" description="Glycosyltransferase 2-like" evidence="1">
    <location>
        <begin position="2"/>
        <end position="109"/>
    </location>
</feature>
<dbReference type="AlphaFoldDB" id="A0A382DQK2"/>
<dbReference type="SUPFAM" id="SSF53448">
    <property type="entry name" value="Nucleotide-diphospho-sugar transferases"/>
    <property type="match status" value="1"/>
</dbReference>
<name>A0A382DQK2_9ZZZZ</name>
<dbReference type="Gene3D" id="3.90.550.10">
    <property type="entry name" value="Spore Coat Polysaccharide Biosynthesis Protein SpsA, Chain A"/>
    <property type="match status" value="1"/>
</dbReference>
<dbReference type="EMBL" id="UINC01040320">
    <property type="protein sequence ID" value="SVB40021.1"/>
    <property type="molecule type" value="Genomic_DNA"/>
</dbReference>